<dbReference type="EMBL" id="JBBKAR010000056">
    <property type="protein sequence ID" value="MEJ8306648.1"/>
    <property type="molecule type" value="Genomic_DNA"/>
</dbReference>
<protein>
    <submittedName>
        <fullName evidence="1">Uncharacterized protein</fullName>
    </submittedName>
</protein>
<reference evidence="1" key="1">
    <citation type="submission" date="2024-03" db="EMBL/GenBank/DDBJ databases">
        <title>Whole genome sequecning of epiphytes from Marcgravia umbellata leaves.</title>
        <authorList>
            <person name="Kumar G."/>
            <person name="Savka M.A."/>
        </authorList>
    </citation>
    <scope>NUCLEOTIDE SEQUENCE</scope>
    <source>
        <strain evidence="1">RIT_BL5</strain>
    </source>
</reference>
<evidence type="ECO:0000313" key="1">
    <source>
        <dbReference type="EMBL" id="MEJ8306648.1"/>
    </source>
</evidence>
<evidence type="ECO:0000313" key="2">
    <source>
        <dbReference type="Proteomes" id="UP001380953"/>
    </source>
</evidence>
<sequence>MSLYVCVYVPNGLVISADSRTTGSGYVHSDRTNKVFLLFERIGIATTGNAYAGTKSIEQCVKEFEMRHEGFKEEHPYTICLNLKSYLEEIPGIGSVNFLVCAYDGTEPYVYAFNTFKKYSDNEELQRTNLNDDESALAYGVTRNGDIEIANRLINPDYLPQFTIMNLQDAIDYSRHLIRATIDQMRFEPRAATVGGPIDTLLIEPGGSRYIKKKQLTAD</sequence>
<keyword evidence="2" id="KW-1185">Reference proteome</keyword>
<comment type="caution">
    <text evidence="1">The sequence shown here is derived from an EMBL/GenBank/DDBJ whole genome shotgun (WGS) entry which is preliminary data.</text>
</comment>
<name>A0ACC6PIM4_9BACL</name>
<dbReference type="Proteomes" id="UP001380953">
    <property type="component" value="Unassembled WGS sequence"/>
</dbReference>
<accession>A0ACC6PIM4</accession>
<organism evidence="1 2">
    <name type="scientific">Saccharibacillus sacchari</name>
    <dbReference type="NCBI Taxonomy" id="456493"/>
    <lineage>
        <taxon>Bacteria</taxon>
        <taxon>Bacillati</taxon>
        <taxon>Bacillota</taxon>
        <taxon>Bacilli</taxon>
        <taxon>Bacillales</taxon>
        <taxon>Paenibacillaceae</taxon>
        <taxon>Saccharibacillus</taxon>
    </lineage>
</organism>
<proteinExistence type="predicted"/>
<gene>
    <name evidence="1" type="ORF">WKI47_22285</name>
</gene>